<dbReference type="Proteomes" id="UP000672934">
    <property type="component" value="Unassembled WGS sequence"/>
</dbReference>
<feature type="compositionally biased region" description="Low complexity" evidence="1">
    <location>
        <begin position="61"/>
        <end position="71"/>
    </location>
</feature>
<keyword evidence="5" id="KW-1185">Reference proteome</keyword>
<dbReference type="EMBL" id="CAJPUY010000029">
    <property type="protein sequence ID" value="CAG2156473.1"/>
    <property type="molecule type" value="Genomic_DNA"/>
</dbReference>
<protein>
    <recommendedName>
        <fullName evidence="6">PadR family transcriptional regulator</fullName>
    </recommendedName>
</protein>
<dbReference type="SUPFAM" id="SSF46785">
    <property type="entry name" value="Winged helix' DNA-binding domain"/>
    <property type="match status" value="1"/>
</dbReference>
<feature type="region of interest" description="Disordered" evidence="1">
    <location>
        <begin position="56"/>
        <end position="77"/>
    </location>
</feature>
<dbReference type="Pfam" id="PF03551">
    <property type="entry name" value="PadR"/>
    <property type="match status" value="1"/>
</dbReference>
<dbReference type="InterPro" id="IPR036388">
    <property type="entry name" value="WH-like_DNA-bd_sf"/>
</dbReference>
<dbReference type="Gene3D" id="1.10.10.10">
    <property type="entry name" value="Winged helix-like DNA-binding domain superfamily/Winged helix DNA-binding domain"/>
    <property type="match status" value="1"/>
</dbReference>
<proteinExistence type="predicted"/>
<accession>A0A916MY23</accession>
<evidence type="ECO:0000313" key="4">
    <source>
        <dbReference type="EMBL" id="CAG2156473.1"/>
    </source>
</evidence>
<organism evidence="4 5">
    <name type="scientific">Cupriavidus yeoncheonensis</name>
    <dbReference type="NCBI Taxonomy" id="1462994"/>
    <lineage>
        <taxon>Bacteria</taxon>
        <taxon>Pseudomonadati</taxon>
        <taxon>Pseudomonadota</taxon>
        <taxon>Betaproteobacteria</taxon>
        <taxon>Burkholderiales</taxon>
        <taxon>Burkholderiaceae</taxon>
        <taxon>Cupriavidus</taxon>
    </lineage>
</organism>
<dbReference type="InterPro" id="IPR005149">
    <property type="entry name" value="Tscrpt_reg_PadR_N"/>
</dbReference>
<sequence length="196" mass="22397">MSTQHALLISLIEKPSSGYDLARRFDRSIGYFWHATHQQIYRELGRMAEHGWIAAEETDQGGDANGNAAPNGEEKKNRKKVYHVLPAGRDELVRWVLEPGAGLDQREEILVKLRADAAIGPLGLADEMRRLIALHQARLETYQAIERRDFSDARQDRGQQLRFALLRRGIRFEQDWVAWGNELMPLLAMPAGDRQD</sequence>
<evidence type="ECO:0008006" key="6">
    <source>
        <dbReference type="Google" id="ProtNLM"/>
    </source>
</evidence>
<evidence type="ECO:0000259" key="2">
    <source>
        <dbReference type="Pfam" id="PF03551"/>
    </source>
</evidence>
<dbReference type="InterPro" id="IPR018309">
    <property type="entry name" value="Tscrpt_reg_PadR_C"/>
</dbReference>
<dbReference type="PANTHER" id="PTHR43252:SF4">
    <property type="entry name" value="TRANSCRIPTIONAL REGULATORY PROTEIN"/>
    <property type="match status" value="1"/>
</dbReference>
<dbReference type="RefSeq" id="WP_211950555.1">
    <property type="nucleotide sequence ID" value="NZ_CAJPUY010000029.1"/>
</dbReference>
<evidence type="ECO:0000313" key="5">
    <source>
        <dbReference type="Proteomes" id="UP000672934"/>
    </source>
</evidence>
<name>A0A916MY23_9BURK</name>
<dbReference type="InterPro" id="IPR036390">
    <property type="entry name" value="WH_DNA-bd_sf"/>
</dbReference>
<feature type="domain" description="Transcription regulator PadR N-terminal" evidence="2">
    <location>
        <begin position="8"/>
        <end position="92"/>
    </location>
</feature>
<comment type="caution">
    <text evidence="4">The sequence shown here is derived from an EMBL/GenBank/DDBJ whole genome shotgun (WGS) entry which is preliminary data.</text>
</comment>
<reference evidence="4" key="1">
    <citation type="submission" date="2021-03" db="EMBL/GenBank/DDBJ databases">
        <authorList>
            <person name="Peeters C."/>
        </authorList>
    </citation>
    <scope>NUCLEOTIDE SEQUENCE</scope>
    <source>
        <strain evidence="4">LMG 31506</strain>
    </source>
</reference>
<dbReference type="PANTHER" id="PTHR43252">
    <property type="entry name" value="TRANSCRIPTIONAL REGULATOR YQJI"/>
    <property type="match status" value="1"/>
</dbReference>
<feature type="domain" description="Transcription regulator PadR C-terminal" evidence="3">
    <location>
        <begin position="106"/>
        <end position="187"/>
    </location>
</feature>
<dbReference type="Gene3D" id="6.10.140.190">
    <property type="match status" value="1"/>
</dbReference>
<gene>
    <name evidence="4" type="ORF">LMG31506_05713</name>
</gene>
<evidence type="ECO:0000259" key="3">
    <source>
        <dbReference type="Pfam" id="PF10400"/>
    </source>
</evidence>
<evidence type="ECO:0000256" key="1">
    <source>
        <dbReference type="SAM" id="MobiDB-lite"/>
    </source>
</evidence>
<dbReference type="Pfam" id="PF10400">
    <property type="entry name" value="Vir_act_alpha_C"/>
    <property type="match status" value="1"/>
</dbReference>
<dbReference type="AlphaFoldDB" id="A0A916MY23"/>